<feature type="compositionally biased region" description="Basic residues" evidence="1">
    <location>
        <begin position="278"/>
        <end position="296"/>
    </location>
</feature>
<feature type="compositionally biased region" description="Basic and acidic residues" evidence="1">
    <location>
        <begin position="138"/>
        <end position="158"/>
    </location>
</feature>
<keyword evidence="3" id="KW-1185">Reference proteome</keyword>
<dbReference type="KEGG" id="ndk:I601_2057"/>
<evidence type="ECO:0000256" key="1">
    <source>
        <dbReference type="SAM" id="MobiDB-lite"/>
    </source>
</evidence>
<evidence type="ECO:0000313" key="3">
    <source>
        <dbReference type="Proteomes" id="UP000077868"/>
    </source>
</evidence>
<organism evidence="2 3">
    <name type="scientific">Nocardioides dokdonensis FR1436</name>
    <dbReference type="NCBI Taxonomy" id="1300347"/>
    <lineage>
        <taxon>Bacteria</taxon>
        <taxon>Bacillati</taxon>
        <taxon>Actinomycetota</taxon>
        <taxon>Actinomycetes</taxon>
        <taxon>Propionibacteriales</taxon>
        <taxon>Nocardioidaceae</taxon>
        <taxon>Nocardioides</taxon>
    </lineage>
</organism>
<protein>
    <submittedName>
        <fullName evidence="2">Uncharacterized protein</fullName>
    </submittedName>
</protein>
<feature type="region of interest" description="Disordered" evidence="1">
    <location>
        <begin position="247"/>
        <end position="310"/>
    </location>
</feature>
<sequence>MQHRRVRHPDPAAAHQRDRPAGAAGPPPRRRGRPDRPDEPRPGLRARVRERRLAGRAAGRHRHRRHPRGHRRDSALGRQDLRRTAVGQHPGALVPQVAGREGRPRHEPAGHLEADHRGRQLGRRRHGGGAGQQVRGVRRVDQRADRGGRRHDPREPRGRRGRQGDPGLRRRPRGRERHPGPRGLLRGPGRPVGVQRGHRAGLHVRRLPRRVHDELDVRLQELRALRRQRLHEGGVRRPRLGALPAHRRGRGLRAPGGRHRHRRRGVQQAPRLRPGGGRLHHLHREPGRARRHRRADARHPDGVRRRRADEGLPPDLLELFRTSVDDGGPRPKSAFYATISGAIQARWHAPSDVDPDSTPEKSQAYLQAVLEGKALL</sequence>
<proteinExistence type="predicted"/>
<gene>
    <name evidence="2" type="ORF">I601_2057</name>
</gene>
<reference evidence="2 3" key="1">
    <citation type="submission" date="2016-03" db="EMBL/GenBank/DDBJ databases">
        <title>Complete genome sequence of a soil Actinobacterium, Nocardioides dokdonensis FR1436.</title>
        <authorList>
            <person name="Kwon S.-K."/>
            <person name="Kim K."/>
            <person name="Kim J.F."/>
        </authorList>
    </citation>
    <scope>NUCLEOTIDE SEQUENCE [LARGE SCALE GENOMIC DNA]</scope>
    <source>
        <strain evidence="2 3">FR1436</strain>
    </source>
</reference>
<feature type="compositionally biased region" description="Basic residues" evidence="1">
    <location>
        <begin position="58"/>
        <end position="71"/>
    </location>
</feature>
<feature type="compositionally biased region" description="Basic and acidic residues" evidence="1">
    <location>
        <begin position="297"/>
        <end position="310"/>
    </location>
</feature>
<accession>A0A1A9GM07</accession>
<feature type="compositionally biased region" description="Basic and acidic residues" evidence="1">
    <location>
        <begin position="72"/>
        <end position="83"/>
    </location>
</feature>
<feature type="compositionally biased region" description="Low complexity" evidence="1">
    <location>
        <begin position="181"/>
        <end position="195"/>
    </location>
</feature>
<dbReference type="EMBL" id="CP015079">
    <property type="protein sequence ID" value="ANH38485.1"/>
    <property type="molecule type" value="Genomic_DNA"/>
</dbReference>
<name>A0A1A9GM07_9ACTN</name>
<evidence type="ECO:0000313" key="2">
    <source>
        <dbReference type="EMBL" id="ANH38485.1"/>
    </source>
</evidence>
<dbReference type="PATRIC" id="fig|1300347.3.peg.2056"/>
<feature type="compositionally biased region" description="Basic and acidic residues" evidence="1">
    <location>
        <begin position="100"/>
        <end position="118"/>
    </location>
</feature>
<dbReference type="AlphaFoldDB" id="A0A1A9GM07"/>
<feature type="region of interest" description="Disordered" evidence="1">
    <location>
        <begin position="1"/>
        <end position="203"/>
    </location>
</feature>
<dbReference type="STRING" id="1300347.I601_2057"/>
<feature type="compositionally biased region" description="Basic residues" evidence="1">
    <location>
        <begin position="247"/>
        <end position="265"/>
    </location>
</feature>
<dbReference type="Proteomes" id="UP000077868">
    <property type="component" value="Chromosome"/>
</dbReference>